<dbReference type="EMBL" id="CM042031">
    <property type="protein sequence ID" value="KAI3783541.1"/>
    <property type="molecule type" value="Genomic_DNA"/>
</dbReference>
<reference evidence="1 2" key="2">
    <citation type="journal article" date="2022" name="Mol. Ecol. Resour.">
        <title>The genomes of chicory, endive, great burdock and yacon provide insights into Asteraceae paleo-polyploidization history and plant inulin production.</title>
        <authorList>
            <person name="Fan W."/>
            <person name="Wang S."/>
            <person name="Wang H."/>
            <person name="Wang A."/>
            <person name="Jiang F."/>
            <person name="Liu H."/>
            <person name="Zhao H."/>
            <person name="Xu D."/>
            <person name="Zhang Y."/>
        </authorList>
    </citation>
    <scope>NUCLEOTIDE SEQUENCE [LARGE SCALE GENOMIC DNA]</scope>
    <source>
        <strain evidence="2">cv. Yunnan</strain>
        <tissue evidence="1">Leaves</tissue>
    </source>
</reference>
<name>A0ACB9GKC2_9ASTR</name>
<accession>A0ACB9GKC2</accession>
<comment type="caution">
    <text evidence="1">The sequence shown here is derived from an EMBL/GenBank/DDBJ whole genome shotgun (WGS) entry which is preliminary data.</text>
</comment>
<protein>
    <submittedName>
        <fullName evidence="1">Uncharacterized protein</fullName>
    </submittedName>
</protein>
<organism evidence="1 2">
    <name type="scientific">Smallanthus sonchifolius</name>
    <dbReference type="NCBI Taxonomy" id="185202"/>
    <lineage>
        <taxon>Eukaryota</taxon>
        <taxon>Viridiplantae</taxon>
        <taxon>Streptophyta</taxon>
        <taxon>Embryophyta</taxon>
        <taxon>Tracheophyta</taxon>
        <taxon>Spermatophyta</taxon>
        <taxon>Magnoliopsida</taxon>
        <taxon>eudicotyledons</taxon>
        <taxon>Gunneridae</taxon>
        <taxon>Pentapetalae</taxon>
        <taxon>asterids</taxon>
        <taxon>campanulids</taxon>
        <taxon>Asterales</taxon>
        <taxon>Asteraceae</taxon>
        <taxon>Asteroideae</taxon>
        <taxon>Heliantheae alliance</taxon>
        <taxon>Millerieae</taxon>
        <taxon>Smallanthus</taxon>
    </lineage>
</organism>
<gene>
    <name evidence="1" type="ORF">L1987_42625</name>
</gene>
<reference evidence="2" key="1">
    <citation type="journal article" date="2022" name="Mol. Ecol. Resour.">
        <title>The genomes of chicory, endive, great burdock and yacon provide insights into Asteraceae palaeo-polyploidization history and plant inulin production.</title>
        <authorList>
            <person name="Fan W."/>
            <person name="Wang S."/>
            <person name="Wang H."/>
            <person name="Wang A."/>
            <person name="Jiang F."/>
            <person name="Liu H."/>
            <person name="Zhao H."/>
            <person name="Xu D."/>
            <person name="Zhang Y."/>
        </authorList>
    </citation>
    <scope>NUCLEOTIDE SEQUENCE [LARGE SCALE GENOMIC DNA]</scope>
    <source>
        <strain evidence="2">cv. Yunnan</strain>
    </source>
</reference>
<evidence type="ECO:0000313" key="1">
    <source>
        <dbReference type="EMBL" id="KAI3783541.1"/>
    </source>
</evidence>
<dbReference type="Proteomes" id="UP001056120">
    <property type="component" value="Linkage Group LG14"/>
</dbReference>
<proteinExistence type="predicted"/>
<sequence length="253" mass="27794">MACLGIRHGGIGDSVIRKHSGGYPDQQSGRVSRFLTIPNLTVKIPNHRVSTAVNAAVTYDSGRDSGVALFDYGLDLATKEIGNSDYNDRTSIESPRVSENLDEWIRNSVTEIVKNIKQAPLLVQIYADGKVKTKKALPETDWKNVAKQRSSALEGVILVEELRRNSDLADSGDDSGEVSGDRFEEDNDGGRAFGVLIQGRIKGRDQCKSTCYLLKTSSVHGGGLGHVCTHFCLMKVQSFHKDAFSQFKDCWMV</sequence>
<keyword evidence="2" id="KW-1185">Reference proteome</keyword>
<evidence type="ECO:0000313" key="2">
    <source>
        <dbReference type="Proteomes" id="UP001056120"/>
    </source>
</evidence>